<proteinExistence type="predicted"/>
<evidence type="ECO:0000313" key="2">
    <source>
        <dbReference type="EMBL" id="KAG6955415.1"/>
    </source>
</evidence>
<sequence length="58" mass="6305">MGLLPEGTLAYSRSCAEEASSSEAPQQSALPSTWATLSLPERRKLSRRYSSMCGKQAQ</sequence>
<evidence type="ECO:0000313" key="3">
    <source>
        <dbReference type="Proteomes" id="UP000709295"/>
    </source>
</evidence>
<protein>
    <submittedName>
        <fullName evidence="2">Uncharacterized protein</fullName>
    </submittedName>
</protein>
<evidence type="ECO:0000256" key="1">
    <source>
        <dbReference type="SAM" id="MobiDB-lite"/>
    </source>
</evidence>
<accession>A0A8J5MEJ8</accession>
<feature type="compositionally biased region" description="Low complexity" evidence="1">
    <location>
        <begin position="14"/>
        <end position="32"/>
    </location>
</feature>
<reference evidence="2" key="1">
    <citation type="submission" date="2021-01" db="EMBL/GenBank/DDBJ databases">
        <title>Phytophthora aleatoria, a newly-described species from Pinus radiata is distinct from Phytophthora cactorum isolates based on comparative genomics.</title>
        <authorList>
            <person name="Mcdougal R."/>
            <person name="Panda P."/>
            <person name="Williams N."/>
            <person name="Studholme D.J."/>
        </authorList>
    </citation>
    <scope>NUCLEOTIDE SEQUENCE</scope>
    <source>
        <strain evidence="2">NZFS 4037</strain>
    </source>
</reference>
<organism evidence="2 3">
    <name type="scientific">Phytophthora aleatoria</name>
    <dbReference type="NCBI Taxonomy" id="2496075"/>
    <lineage>
        <taxon>Eukaryota</taxon>
        <taxon>Sar</taxon>
        <taxon>Stramenopiles</taxon>
        <taxon>Oomycota</taxon>
        <taxon>Peronosporomycetes</taxon>
        <taxon>Peronosporales</taxon>
        <taxon>Peronosporaceae</taxon>
        <taxon>Phytophthora</taxon>
    </lineage>
</organism>
<dbReference type="Proteomes" id="UP000709295">
    <property type="component" value="Unassembled WGS sequence"/>
</dbReference>
<keyword evidence="3" id="KW-1185">Reference proteome</keyword>
<dbReference type="EMBL" id="JAENGY010000872">
    <property type="protein sequence ID" value="KAG6955415.1"/>
    <property type="molecule type" value="Genomic_DNA"/>
</dbReference>
<comment type="caution">
    <text evidence="2">The sequence shown here is derived from an EMBL/GenBank/DDBJ whole genome shotgun (WGS) entry which is preliminary data.</text>
</comment>
<name>A0A8J5MEJ8_9STRA</name>
<feature type="region of interest" description="Disordered" evidence="1">
    <location>
        <begin position="14"/>
        <end position="35"/>
    </location>
</feature>
<gene>
    <name evidence="2" type="ORF">JG688_00011894</name>
</gene>
<dbReference type="AlphaFoldDB" id="A0A8J5MEJ8"/>